<dbReference type="Proteomes" id="UP000267464">
    <property type="component" value="Unassembled WGS sequence"/>
</dbReference>
<dbReference type="Gene3D" id="3.40.50.1820">
    <property type="entry name" value="alpha/beta hydrolase"/>
    <property type="match status" value="1"/>
</dbReference>
<accession>A0A3N7K4G8</accession>
<dbReference type="RefSeq" id="WP_124538466.1">
    <property type="nucleotide sequence ID" value="NZ_QUSW01000001.1"/>
</dbReference>
<dbReference type="OrthoDB" id="9794445at2"/>
<dbReference type="InterPro" id="IPR050300">
    <property type="entry name" value="GDXG_lipolytic_enzyme"/>
</dbReference>
<organism evidence="3 4">
    <name type="scientific">Piscinibacter terrae</name>
    <dbReference type="NCBI Taxonomy" id="2496871"/>
    <lineage>
        <taxon>Bacteria</taxon>
        <taxon>Pseudomonadati</taxon>
        <taxon>Pseudomonadota</taxon>
        <taxon>Betaproteobacteria</taxon>
        <taxon>Burkholderiales</taxon>
        <taxon>Sphaerotilaceae</taxon>
        <taxon>Piscinibacter</taxon>
    </lineage>
</organism>
<keyword evidence="1 3" id="KW-0378">Hydrolase</keyword>
<dbReference type="SUPFAM" id="SSF53474">
    <property type="entry name" value="alpha/beta-Hydrolases"/>
    <property type="match status" value="1"/>
</dbReference>
<dbReference type="AlphaFoldDB" id="A0A3N7K4G8"/>
<name>A0A3N7K4G8_9BURK</name>
<protein>
    <submittedName>
        <fullName evidence="3">Alpha/beta hydrolase</fullName>
    </submittedName>
</protein>
<evidence type="ECO:0000259" key="2">
    <source>
        <dbReference type="Pfam" id="PF07859"/>
    </source>
</evidence>
<dbReference type="EMBL" id="QUSW01000001">
    <property type="protein sequence ID" value="RQP25805.1"/>
    <property type="molecule type" value="Genomic_DNA"/>
</dbReference>
<evidence type="ECO:0000313" key="4">
    <source>
        <dbReference type="Proteomes" id="UP000267464"/>
    </source>
</evidence>
<keyword evidence="4" id="KW-1185">Reference proteome</keyword>
<reference evidence="3 4" key="2">
    <citation type="submission" date="2018-12" db="EMBL/GenBank/DDBJ databases">
        <title>Rhizobacter gummiphilus sp. nov., a rubber-degrading bacterium isolated from the soil of a botanical garden in Japan.</title>
        <authorList>
            <person name="Shunsuke S.S."/>
        </authorList>
    </citation>
    <scope>NUCLEOTIDE SEQUENCE [LARGE SCALE GENOMIC DNA]</scope>
    <source>
        <strain evidence="3 4">S-16</strain>
    </source>
</reference>
<dbReference type="PANTHER" id="PTHR48081:SF8">
    <property type="entry name" value="ALPHA_BETA HYDROLASE FOLD-3 DOMAIN-CONTAINING PROTEIN-RELATED"/>
    <property type="match status" value="1"/>
</dbReference>
<feature type="domain" description="Alpha/beta hydrolase fold-3" evidence="2">
    <location>
        <begin position="41"/>
        <end position="237"/>
    </location>
</feature>
<dbReference type="Pfam" id="PF07859">
    <property type="entry name" value="Abhydrolase_3"/>
    <property type="match status" value="1"/>
</dbReference>
<comment type="caution">
    <text evidence="3">The sequence shown here is derived from an EMBL/GenBank/DDBJ whole genome shotgun (WGS) entry which is preliminary data.</text>
</comment>
<dbReference type="InterPro" id="IPR013094">
    <property type="entry name" value="AB_hydrolase_3"/>
</dbReference>
<dbReference type="PANTHER" id="PTHR48081">
    <property type="entry name" value="AB HYDROLASE SUPERFAMILY PROTEIN C4A8.06C"/>
    <property type="match status" value="1"/>
</dbReference>
<evidence type="ECO:0000313" key="3">
    <source>
        <dbReference type="EMBL" id="RQP25805.1"/>
    </source>
</evidence>
<reference evidence="3 4" key="1">
    <citation type="submission" date="2018-08" db="EMBL/GenBank/DDBJ databases">
        <authorList>
            <person name="Khan S.A."/>
            <person name="Jeon C.O."/>
            <person name="Chun B.H."/>
            <person name="Jeong S.E."/>
        </authorList>
    </citation>
    <scope>NUCLEOTIDE SEQUENCE [LARGE SCALE GENOMIC DNA]</scope>
    <source>
        <strain evidence="3 4">S-16</strain>
    </source>
</reference>
<sequence>MSASVSPTLQPVRIAVANTVHDATLYRAASTENKITPNALVLHLHAGAFTSAPTGGMPCVVRLLLDAGASVLSFQYPLAPEHPFPQAPDAVYAALVHMSKHRRQYGGPAARLFIAGEEAGGNLAAATSLMARDRDGPQLAGQLLFSPMLDVCTATASMRGIHAGPVGCRFADGWRSYLPKATDALHPYATPGQAVRLAGLPPTLLVTSKDDPMRDESDAFARRLKQEQVPVQVLVLPPPTGFPHPYMETSPCDADWKQRVHEPIRRFLQAPDIGQDKPSNQP</sequence>
<dbReference type="InterPro" id="IPR029058">
    <property type="entry name" value="AB_hydrolase_fold"/>
</dbReference>
<dbReference type="GO" id="GO:0016787">
    <property type="term" value="F:hydrolase activity"/>
    <property type="evidence" value="ECO:0007669"/>
    <property type="project" value="UniProtKB-KW"/>
</dbReference>
<gene>
    <name evidence="3" type="ORF">DZC73_01695</name>
</gene>
<proteinExistence type="predicted"/>
<evidence type="ECO:0000256" key="1">
    <source>
        <dbReference type="ARBA" id="ARBA00022801"/>
    </source>
</evidence>